<dbReference type="SMART" id="SM00450">
    <property type="entry name" value="RHOD"/>
    <property type="match status" value="1"/>
</dbReference>
<dbReference type="GO" id="GO:0008146">
    <property type="term" value="F:sulfotransferase activity"/>
    <property type="evidence" value="ECO:0007669"/>
    <property type="project" value="TreeGrafter"/>
</dbReference>
<dbReference type="SUPFAM" id="SSF69572">
    <property type="entry name" value="Activating enzymes of the ubiquitin-like proteins"/>
    <property type="match status" value="1"/>
</dbReference>
<dbReference type="AlphaFoldDB" id="A0A934QAJ7"/>
<dbReference type="CDD" id="cd00158">
    <property type="entry name" value="RHOD"/>
    <property type="match status" value="1"/>
</dbReference>
<dbReference type="EMBL" id="JAEHOI010000002">
    <property type="protein sequence ID" value="MBK0420818.1"/>
    <property type="molecule type" value="Genomic_DNA"/>
</dbReference>
<proteinExistence type="predicted"/>
<organism evidence="5 6">
    <name type="scientific">Leucobacter edaphi</name>
    <dbReference type="NCBI Taxonomy" id="2796472"/>
    <lineage>
        <taxon>Bacteria</taxon>
        <taxon>Bacillati</taxon>
        <taxon>Actinomycetota</taxon>
        <taxon>Actinomycetes</taxon>
        <taxon>Micrococcales</taxon>
        <taxon>Microbacteriaceae</taxon>
        <taxon>Leucobacter</taxon>
    </lineage>
</organism>
<dbReference type="Pfam" id="PF00581">
    <property type="entry name" value="Rhodanese"/>
    <property type="match status" value="1"/>
</dbReference>
<sequence>MVGMDAAANRRPGPLVAPLPELSAAAAARARRQIVMAGFGEEAQRRLAAASVLVIGAGGLGCASVPYLAGAGIGRIGILDDDVVELSNLHRQVEHRTEDLGRFKADSLADAVARLDPGITVDRLITRLTAENAREIFAGYDLVIDGSDNFPTRYLANDAAQLVGIPLVWGAILERSGQVSVAWHEYGPGYRDLFPVPPQAGAVLNCAEAGVLPGLCGTIGSLLATEVLKLITGVGDPLIGRVLLYDALQARTRELELRRDPNAEPITELVDYEILCGIEPSAAGAEAAAEGSAGLAVLTGEELAERAAAGLAPRLLDVRSAPEREERRIAGSEWLDVDRIEAGENPDPDPAGRPLVIYCERDPRSIRAARALAGRGFAGVGYLRGGIDRLARTAPELVER</sequence>
<evidence type="ECO:0000313" key="6">
    <source>
        <dbReference type="Proteomes" id="UP000618733"/>
    </source>
</evidence>
<dbReference type="GO" id="GO:0016779">
    <property type="term" value="F:nucleotidyltransferase activity"/>
    <property type="evidence" value="ECO:0007669"/>
    <property type="project" value="UniProtKB-KW"/>
</dbReference>
<keyword evidence="5" id="KW-0548">Nucleotidyltransferase</keyword>
<dbReference type="InterPro" id="IPR036873">
    <property type="entry name" value="Rhodanese-like_dom_sf"/>
</dbReference>
<comment type="caution">
    <text evidence="5">The sequence shown here is derived from an EMBL/GenBank/DDBJ whole genome shotgun (WGS) entry which is preliminary data.</text>
</comment>
<dbReference type="GO" id="GO:0005524">
    <property type="term" value="F:ATP binding"/>
    <property type="evidence" value="ECO:0007669"/>
    <property type="project" value="UniProtKB-KW"/>
</dbReference>
<dbReference type="InterPro" id="IPR045886">
    <property type="entry name" value="ThiF/MoeB/HesA"/>
</dbReference>
<keyword evidence="3" id="KW-0067">ATP-binding</keyword>
<dbReference type="Pfam" id="PF00899">
    <property type="entry name" value="ThiF"/>
    <property type="match status" value="1"/>
</dbReference>
<dbReference type="FunFam" id="3.40.50.720:FF:000033">
    <property type="entry name" value="Adenylyltransferase and sulfurtransferase MOCS3"/>
    <property type="match status" value="1"/>
</dbReference>
<dbReference type="SUPFAM" id="SSF52821">
    <property type="entry name" value="Rhodanese/Cell cycle control phosphatase"/>
    <property type="match status" value="1"/>
</dbReference>
<dbReference type="CDD" id="cd00757">
    <property type="entry name" value="ThiF_MoeB_HesA_family"/>
    <property type="match status" value="1"/>
</dbReference>
<keyword evidence="6" id="KW-1185">Reference proteome</keyword>
<dbReference type="Gene3D" id="3.40.50.720">
    <property type="entry name" value="NAD(P)-binding Rossmann-like Domain"/>
    <property type="match status" value="1"/>
</dbReference>
<dbReference type="PROSITE" id="PS50206">
    <property type="entry name" value="RHODANESE_3"/>
    <property type="match status" value="1"/>
</dbReference>
<evidence type="ECO:0000259" key="4">
    <source>
        <dbReference type="PROSITE" id="PS50206"/>
    </source>
</evidence>
<dbReference type="GO" id="GO:0008641">
    <property type="term" value="F:ubiquitin-like modifier activating enzyme activity"/>
    <property type="evidence" value="ECO:0007669"/>
    <property type="project" value="InterPro"/>
</dbReference>
<dbReference type="GO" id="GO:0005829">
    <property type="term" value="C:cytosol"/>
    <property type="evidence" value="ECO:0007669"/>
    <property type="project" value="TreeGrafter"/>
</dbReference>
<evidence type="ECO:0000256" key="1">
    <source>
        <dbReference type="ARBA" id="ARBA00022679"/>
    </source>
</evidence>
<dbReference type="InterPro" id="IPR001763">
    <property type="entry name" value="Rhodanese-like_dom"/>
</dbReference>
<dbReference type="Proteomes" id="UP000618733">
    <property type="component" value="Unassembled WGS sequence"/>
</dbReference>
<accession>A0A934QAJ7</accession>
<gene>
    <name evidence="5" type="ORF">JD292_01810</name>
</gene>
<dbReference type="Gene3D" id="3.40.250.10">
    <property type="entry name" value="Rhodanese-like domain"/>
    <property type="match status" value="1"/>
</dbReference>
<dbReference type="InterPro" id="IPR035985">
    <property type="entry name" value="Ubiquitin-activating_enz"/>
</dbReference>
<feature type="domain" description="Rhodanese" evidence="4">
    <location>
        <begin position="314"/>
        <end position="399"/>
    </location>
</feature>
<keyword evidence="2" id="KW-0547">Nucleotide-binding</keyword>
<protein>
    <submittedName>
        <fullName evidence="5">ThiF family adenylyltransferase</fullName>
    </submittedName>
</protein>
<dbReference type="GO" id="GO:0004792">
    <property type="term" value="F:thiosulfate-cyanide sulfurtransferase activity"/>
    <property type="evidence" value="ECO:0007669"/>
    <property type="project" value="TreeGrafter"/>
</dbReference>
<evidence type="ECO:0000313" key="5">
    <source>
        <dbReference type="EMBL" id="MBK0420818.1"/>
    </source>
</evidence>
<keyword evidence="1" id="KW-0808">Transferase</keyword>
<evidence type="ECO:0000256" key="2">
    <source>
        <dbReference type="ARBA" id="ARBA00022741"/>
    </source>
</evidence>
<name>A0A934QAJ7_9MICO</name>
<dbReference type="PANTHER" id="PTHR10953">
    <property type="entry name" value="UBIQUITIN-ACTIVATING ENZYME E1"/>
    <property type="match status" value="1"/>
</dbReference>
<dbReference type="InterPro" id="IPR000594">
    <property type="entry name" value="ThiF_NAD_FAD-bd"/>
</dbReference>
<evidence type="ECO:0000256" key="3">
    <source>
        <dbReference type="ARBA" id="ARBA00022840"/>
    </source>
</evidence>
<dbReference type="PANTHER" id="PTHR10953:SF102">
    <property type="entry name" value="ADENYLYLTRANSFERASE AND SULFURTRANSFERASE MOCS3"/>
    <property type="match status" value="1"/>
</dbReference>
<reference evidence="5" key="1">
    <citation type="submission" date="2020-12" db="EMBL/GenBank/DDBJ databases">
        <title>Leucobacter sp. CAS2, isolated from Chromium sludge.</title>
        <authorList>
            <person name="Xu Z."/>
        </authorList>
    </citation>
    <scope>NUCLEOTIDE SEQUENCE</scope>
    <source>
        <strain evidence="5">CSA2</strain>
    </source>
</reference>